<reference evidence="1" key="1">
    <citation type="submission" date="2022-04" db="EMBL/GenBank/DDBJ databases">
        <title>A functionally conserved STORR gene fusion in Papaver species that diverged 16.8 million years ago.</title>
        <authorList>
            <person name="Catania T."/>
        </authorList>
    </citation>
    <scope>NUCLEOTIDE SEQUENCE</scope>
    <source>
        <strain evidence="1">S-188037</strain>
    </source>
</reference>
<proteinExistence type="predicted"/>
<dbReference type="AlphaFoldDB" id="A0AAD4SEA8"/>
<dbReference type="EMBL" id="JAJJMB010011222">
    <property type="protein sequence ID" value="KAI3903547.1"/>
    <property type="molecule type" value="Genomic_DNA"/>
</dbReference>
<dbReference type="CDD" id="cd02440">
    <property type="entry name" value="AdoMet_MTases"/>
    <property type="match status" value="1"/>
</dbReference>
<dbReference type="SUPFAM" id="SSF53335">
    <property type="entry name" value="S-adenosyl-L-methionine-dependent methyltransferases"/>
    <property type="match status" value="1"/>
</dbReference>
<comment type="caution">
    <text evidence="1">The sequence shown here is derived from an EMBL/GenBank/DDBJ whole genome shotgun (WGS) entry which is preliminary data.</text>
</comment>
<dbReference type="PANTHER" id="PTHR35276">
    <property type="entry name" value="S-ADENOSYL-L-METHIONINE-DEPENDENT METHYLTRANSFERASES SUPERFAMILY PROTEIN"/>
    <property type="match status" value="1"/>
</dbReference>
<dbReference type="Proteomes" id="UP001202328">
    <property type="component" value="Unassembled WGS sequence"/>
</dbReference>
<dbReference type="InterPro" id="IPR029063">
    <property type="entry name" value="SAM-dependent_MTases_sf"/>
</dbReference>
<evidence type="ECO:0008006" key="3">
    <source>
        <dbReference type="Google" id="ProtNLM"/>
    </source>
</evidence>
<gene>
    <name evidence="1" type="ORF">MKW98_032201</name>
</gene>
<sequence length="267" mass="29599">MFLSLRLSSQFISINRQTLNNSPFLMNLIPFPRNCSILPRRCPRNHSFCTKSLVQSHQDTFPLSGLEDALMGYITGKKKATELAHLIWQHIVQKGDNVVDATCGNGYDTLALLKMVADESGKGCVYGMDIQSCALENTSSLLDESLNANERELVELFHLCHSRMEDVIPEGIFLRLVVFNLGYLPGGDKAIITVPEKTSQALESACRLMGPGGLISIMVYVGHPGGREEYETIQSFASGLPSESWVCCKFEMLNRPLAPVLVLLFKK</sequence>
<dbReference type="PANTHER" id="PTHR35276:SF1">
    <property type="entry name" value="TRNA (MNM(5)S(2)U34)-METHYLTRANSFERASE, CHLOROPLASTIC"/>
    <property type="match status" value="1"/>
</dbReference>
<name>A0AAD4SEA8_9MAGN</name>
<organism evidence="1 2">
    <name type="scientific">Papaver atlanticum</name>
    <dbReference type="NCBI Taxonomy" id="357466"/>
    <lineage>
        <taxon>Eukaryota</taxon>
        <taxon>Viridiplantae</taxon>
        <taxon>Streptophyta</taxon>
        <taxon>Embryophyta</taxon>
        <taxon>Tracheophyta</taxon>
        <taxon>Spermatophyta</taxon>
        <taxon>Magnoliopsida</taxon>
        <taxon>Ranunculales</taxon>
        <taxon>Papaveraceae</taxon>
        <taxon>Papaveroideae</taxon>
        <taxon>Papaver</taxon>
    </lineage>
</organism>
<evidence type="ECO:0000313" key="1">
    <source>
        <dbReference type="EMBL" id="KAI3903547.1"/>
    </source>
</evidence>
<keyword evidence="2" id="KW-1185">Reference proteome</keyword>
<accession>A0AAD4SEA8</accession>
<dbReference type="Gene3D" id="3.40.50.150">
    <property type="entry name" value="Vaccinia Virus protein VP39"/>
    <property type="match status" value="1"/>
</dbReference>
<dbReference type="Pfam" id="PF06962">
    <property type="entry name" value="rRNA_methylase"/>
    <property type="match status" value="1"/>
</dbReference>
<evidence type="ECO:0000313" key="2">
    <source>
        <dbReference type="Proteomes" id="UP001202328"/>
    </source>
</evidence>
<protein>
    <recommendedName>
        <fullName evidence="3">rRNA methylase YtqB</fullName>
    </recommendedName>
</protein>
<dbReference type="InterPro" id="IPR010719">
    <property type="entry name" value="MnmM_MeTrfase"/>
</dbReference>